<accession>A0A4R3Z1G9</accession>
<dbReference type="SUPFAM" id="SSF51197">
    <property type="entry name" value="Clavaminate synthase-like"/>
    <property type="match status" value="1"/>
</dbReference>
<dbReference type="EMBL" id="SMCS01000001">
    <property type="protein sequence ID" value="TCV97623.1"/>
    <property type="molecule type" value="Genomic_DNA"/>
</dbReference>
<proteinExistence type="predicted"/>
<dbReference type="Pfam" id="PF13621">
    <property type="entry name" value="Cupin_8"/>
    <property type="match status" value="1"/>
</dbReference>
<dbReference type="Proteomes" id="UP000295645">
    <property type="component" value="Unassembled WGS sequence"/>
</dbReference>
<keyword evidence="3" id="KW-1185">Reference proteome</keyword>
<dbReference type="InterPro" id="IPR041667">
    <property type="entry name" value="Cupin_8"/>
</dbReference>
<evidence type="ECO:0000313" key="2">
    <source>
        <dbReference type="EMBL" id="TCV97623.1"/>
    </source>
</evidence>
<comment type="caution">
    <text evidence="2">The sequence shown here is derived from an EMBL/GenBank/DDBJ whole genome shotgun (WGS) entry which is preliminary data.</text>
</comment>
<evidence type="ECO:0000313" key="3">
    <source>
        <dbReference type="Proteomes" id="UP000295645"/>
    </source>
</evidence>
<protein>
    <submittedName>
        <fullName evidence="2">Cupin-like protein</fullName>
    </submittedName>
</protein>
<reference evidence="2 3" key="1">
    <citation type="submission" date="2019-03" db="EMBL/GenBank/DDBJ databases">
        <title>Above-ground endophytic microbial communities from plants in different locations in the United States.</title>
        <authorList>
            <person name="Frank C."/>
        </authorList>
    </citation>
    <scope>NUCLEOTIDE SEQUENCE [LARGE SCALE GENOMIC DNA]</scope>
    <source>
        <strain evidence="2 3">LP_13_YM</strain>
    </source>
</reference>
<sequence length="316" mass="35942">MLGSFLPMKRYEELVARGRAEPSPLLAFDDEVVTASYNREPFLIGHRLTTHPLFSLAHLFALCRRMPRESILYRTGHIPGDADLDTSYDRYKANLTLEQVLDRFEDNHAYICINNPECDEEFAPVIEGLIGEVAARIDPLDPGISWYSTYIFISTRDSVTPYHMDREMNFLLQLQGRKTVHLWDPTDDAIMTSEEKDNLLAHIGGRPRYSAGIEARAMTYELTPGLGVHHPFIAPHRVHTASELSVSLALTFRTRRSDMWTDAHRFNARMRGLGLHPRPIGANALVDRTKCGIARLGQGMHRRLEAFHRHGIDQTA</sequence>
<organism evidence="2 3">
    <name type="scientific">Luteibacter rhizovicinus</name>
    <dbReference type="NCBI Taxonomy" id="242606"/>
    <lineage>
        <taxon>Bacteria</taxon>
        <taxon>Pseudomonadati</taxon>
        <taxon>Pseudomonadota</taxon>
        <taxon>Gammaproteobacteria</taxon>
        <taxon>Lysobacterales</taxon>
        <taxon>Rhodanobacteraceae</taxon>
        <taxon>Luteibacter</taxon>
    </lineage>
</organism>
<dbReference type="PROSITE" id="PS51184">
    <property type="entry name" value="JMJC"/>
    <property type="match status" value="1"/>
</dbReference>
<dbReference type="InterPro" id="IPR003347">
    <property type="entry name" value="JmjC_dom"/>
</dbReference>
<dbReference type="RefSeq" id="WP_132141667.1">
    <property type="nucleotide sequence ID" value="NZ_SMCS01000001.1"/>
</dbReference>
<name>A0A4R3Z1G9_9GAMM</name>
<dbReference type="AlphaFoldDB" id="A0A4R3Z1G9"/>
<evidence type="ECO:0000259" key="1">
    <source>
        <dbReference type="PROSITE" id="PS51184"/>
    </source>
</evidence>
<dbReference type="OrthoDB" id="3776825at2"/>
<dbReference type="Gene3D" id="2.60.120.650">
    <property type="entry name" value="Cupin"/>
    <property type="match status" value="1"/>
</dbReference>
<feature type="domain" description="JmjC" evidence="1">
    <location>
        <begin position="104"/>
        <end position="269"/>
    </location>
</feature>
<gene>
    <name evidence="2" type="ORF">EC912_101640</name>
</gene>